<dbReference type="Gene3D" id="3.40.50.300">
    <property type="entry name" value="P-loop containing nucleotide triphosphate hydrolases"/>
    <property type="match status" value="1"/>
</dbReference>
<proteinExistence type="inferred from homology"/>
<dbReference type="GO" id="GO:0003677">
    <property type="term" value="F:DNA binding"/>
    <property type="evidence" value="ECO:0007669"/>
    <property type="project" value="UniProtKB-KW"/>
</dbReference>
<evidence type="ECO:0000259" key="16">
    <source>
        <dbReference type="PROSITE" id="PS50901"/>
    </source>
</evidence>
<evidence type="ECO:0000256" key="13">
    <source>
        <dbReference type="ARBA" id="ARBA00025923"/>
    </source>
</evidence>
<dbReference type="InterPro" id="IPR027417">
    <property type="entry name" value="P-loop_NTPase"/>
</dbReference>
<evidence type="ECO:0000256" key="6">
    <source>
        <dbReference type="ARBA" id="ARBA00022741"/>
    </source>
</evidence>
<keyword evidence="11 15" id="KW-0472">Membrane</keyword>
<evidence type="ECO:0000256" key="7">
    <source>
        <dbReference type="ARBA" id="ARBA00022829"/>
    </source>
</evidence>
<evidence type="ECO:0000256" key="15">
    <source>
        <dbReference type="SAM" id="Phobius"/>
    </source>
</evidence>
<dbReference type="InterPro" id="IPR025199">
    <property type="entry name" value="FtsK_4TM"/>
</dbReference>
<dbReference type="GO" id="GO:0007059">
    <property type="term" value="P:chromosome segregation"/>
    <property type="evidence" value="ECO:0007669"/>
    <property type="project" value="UniProtKB-KW"/>
</dbReference>
<evidence type="ECO:0000256" key="11">
    <source>
        <dbReference type="ARBA" id="ARBA00023136"/>
    </source>
</evidence>
<protein>
    <submittedName>
        <fullName evidence="17">DNA translocase FtsK</fullName>
    </submittedName>
</protein>
<dbReference type="Pfam" id="PF13491">
    <property type="entry name" value="FtsK_4TM"/>
    <property type="match status" value="1"/>
</dbReference>
<keyword evidence="8 14" id="KW-0067">ATP-binding</keyword>
<feature type="domain" description="FtsK" evidence="16">
    <location>
        <begin position="392"/>
        <end position="590"/>
    </location>
</feature>
<evidence type="ECO:0000256" key="2">
    <source>
        <dbReference type="ARBA" id="ARBA00006474"/>
    </source>
</evidence>
<dbReference type="AlphaFoldDB" id="A0A445MZI1"/>
<accession>A0A445MZI1</accession>
<evidence type="ECO:0000256" key="14">
    <source>
        <dbReference type="PROSITE-ProRule" id="PRU00289"/>
    </source>
</evidence>
<dbReference type="Pfam" id="PF01580">
    <property type="entry name" value="FtsK_SpoIIIE"/>
    <property type="match status" value="1"/>
</dbReference>
<dbReference type="GO" id="GO:0005886">
    <property type="term" value="C:plasma membrane"/>
    <property type="evidence" value="ECO:0007669"/>
    <property type="project" value="UniProtKB-SubCell"/>
</dbReference>
<dbReference type="Pfam" id="PF09397">
    <property type="entry name" value="FtsK_gamma"/>
    <property type="match status" value="1"/>
</dbReference>
<comment type="similarity">
    <text evidence="2">Belongs to the FtsK/SpoIIIE/SftA family.</text>
</comment>
<dbReference type="EMBL" id="OJIN01000174">
    <property type="protein sequence ID" value="SPD74751.1"/>
    <property type="molecule type" value="Genomic_DNA"/>
</dbReference>
<dbReference type="InterPro" id="IPR002543">
    <property type="entry name" value="FtsK_dom"/>
</dbReference>
<feature type="transmembrane region" description="Helical" evidence="15">
    <location>
        <begin position="154"/>
        <end position="176"/>
    </location>
</feature>
<dbReference type="InterPro" id="IPR036390">
    <property type="entry name" value="WH_DNA-bd_sf"/>
</dbReference>
<dbReference type="SMART" id="SM00843">
    <property type="entry name" value="Ftsk_gamma"/>
    <property type="match status" value="1"/>
</dbReference>
<dbReference type="SUPFAM" id="SSF46785">
    <property type="entry name" value="Winged helix' DNA-binding domain"/>
    <property type="match status" value="1"/>
</dbReference>
<keyword evidence="4" id="KW-0132">Cell division</keyword>
<keyword evidence="5 15" id="KW-0812">Transmembrane</keyword>
<organism evidence="17">
    <name type="scientific">uncultured Desulfobacterium sp</name>
    <dbReference type="NCBI Taxonomy" id="201089"/>
    <lineage>
        <taxon>Bacteria</taxon>
        <taxon>Pseudomonadati</taxon>
        <taxon>Thermodesulfobacteriota</taxon>
        <taxon>Desulfobacteria</taxon>
        <taxon>Desulfobacterales</taxon>
        <taxon>Desulfobacteriaceae</taxon>
        <taxon>Desulfobacterium</taxon>
        <taxon>environmental samples</taxon>
    </lineage>
</organism>
<evidence type="ECO:0000256" key="5">
    <source>
        <dbReference type="ARBA" id="ARBA00022692"/>
    </source>
</evidence>
<evidence type="ECO:0000313" key="17">
    <source>
        <dbReference type="EMBL" id="SPD74751.1"/>
    </source>
</evidence>
<dbReference type="CDD" id="cd01127">
    <property type="entry name" value="TrwB_TraG_TraD_VirD4"/>
    <property type="match status" value="1"/>
</dbReference>
<feature type="binding site" evidence="14">
    <location>
        <begin position="409"/>
        <end position="416"/>
    </location>
    <ligand>
        <name>ATP</name>
        <dbReference type="ChEBI" id="CHEBI:30616"/>
    </ligand>
</feature>
<dbReference type="SMART" id="SM00382">
    <property type="entry name" value="AAA"/>
    <property type="match status" value="1"/>
</dbReference>
<evidence type="ECO:0000256" key="9">
    <source>
        <dbReference type="ARBA" id="ARBA00022989"/>
    </source>
</evidence>
<reference evidence="17" key="1">
    <citation type="submission" date="2018-01" db="EMBL/GenBank/DDBJ databases">
        <authorList>
            <person name="Regsiter A."/>
            <person name="William W."/>
        </authorList>
    </citation>
    <scope>NUCLEOTIDE SEQUENCE</scope>
    <source>
        <strain evidence="17">TRIP AH-1</strain>
    </source>
</reference>
<dbReference type="InterPro" id="IPR018541">
    <property type="entry name" value="Ftsk_gamma"/>
</dbReference>
<gene>
    <name evidence="17" type="primary">ftsK</name>
    <name evidence="17" type="ORF">PITCH_A330016</name>
</gene>
<comment type="subunit">
    <text evidence="13">Homohexamer. Forms a ring that surrounds DNA.</text>
</comment>
<dbReference type="PANTHER" id="PTHR22683:SF41">
    <property type="entry name" value="DNA TRANSLOCASE FTSK"/>
    <property type="match status" value="1"/>
</dbReference>
<dbReference type="InterPro" id="IPR050206">
    <property type="entry name" value="FtsK/SpoIIIE/SftA"/>
</dbReference>
<comment type="subcellular location">
    <subcellularLocation>
        <location evidence="1">Cell membrane</location>
        <topology evidence="1">Multi-pass membrane protein</topology>
    </subcellularLocation>
</comment>
<evidence type="ECO:0000256" key="10">
    <source>
        <dbReference type="ARBA" id="ARBA00023125"/>
    </source>
</evidence>
<name>A0A445MZI1_9BACT</name>
<keyword evidence="10" id="KW-0238">DNA-binding</keyword>
<dbReference type="GO" id="GO:0051301">
    <property type="term" value="P:cell division"/>
    <property type="evidence" value="ECO:0007669"/>
    <property type="project" value="UniProtKB-KW"/>
</dbReference>
<dbReference type="PANTHER" id="PTHR22683">
    <property type="entry name" value="SPORULATION PROTEIN RELATED"/>
    <property type="match status" value="1"/>
</dbReference>
<evidence type="ECO:0000256" key="1">
    <source>
        <dbReference type="ARBA" id="ARBA00004651"/>
    </source>
</evidence>
<keyword evidence="12" id="KW-0131">Cell cycle</keyword>
<keyword evidence="9 15" id="KW-1133">Transmembrane helix</keyword>
<keyword evidence="6 14" id="KW-0547">Nucleotide-binding</keyword>
<feature type="transmembrane region" description="Helical" evidence="15">
    <location>
        <begin position="21"/>
        <end position="41"/>
    </location>
</feature>
<dbReference type="PROSITE" id="PS50901">
    <property type="entry name" value="FTSK"/>
    <property type="match status" value="1"/>
</dbReference>
<dbReference type="Pfam" id="PF17854">
    <property type="entry name" value="FtsK_alpha"/>
    <property type="match status" value="1"/>
</dbReference>
<evidence type="ECO:0000256" key="4">
    <source>
        <dbReference type="ARBA" id="ARBA00022618"/>
    </source>
</evidence>
<keyword evidence="7" id="KW-0159">Chromosome partition</keyword>
<dbReference type="InterPro" id="IPR036388">
    <property type="entry name" value="WH-like_DNA-bd_sf"/>
</dbReference>
<sequence>MPSKSNKREEIKSPPGPVRREIKGILFLVTAIILSGSLLSYQPQDPLVWKKAVSLSNAQNLFGSVGAHLAGGLFSLLGFSSFWLVVILVVFAILSFRGRPLSSAVKSMIAAIALPVSFSGILNLQFQNVVSYKNHFMQAGGLVGYYTALRTGDLLNYFGAYVFLVAVFIVSFILISHVSLGQFFSRAGLWVLLILRNISGIINKRKERKNRAIKTMAAKEKNKSRPKVRIIEPRLETPKKPQQQRFPFMDNVGAFKLPPLDLLQDPPEKKNLAIQRESLEMNARRLEKKLEDFGVHGEVQEILPGPVITMYEFKPAPGVKISKVAGLADDLALTLRAPSIRIVAPIPGKAAIGIEIPNNQRDTVYLKEVLSDDSFTSSEFKIPLALGKDITGSPVVTDLTRMPHLLLAGATGTGKSVCINTIINSILYKSPPDMTKLLMVDPKRIELTIYQDIPHLLHPVVTQPKDATKVLKWAVEEMERRYMLLSDRGVRNIDTYNKKTVREAKGDEARGTDKHLPYIVILIDELADLMMVSSKEVEESITRLAQMARAAGIHLILATQRPSVDVLTGIIKANFPTRISFQVSSKVDSRTIIDGIGAEHLLGDGDMLFLPPGVGRLTRIHGAFVSEEEVKAVTGFLRKQKKPDYDTSILSVVDKDEDSEKGGLDHDEKYEEAVEVVLKTGQASISMLQRKLRVGYNRAARMIEVMEIEGLVGPSDGVRPRDVYGRRGA</sequence>
<dbReference type="GO" id="GO:0005524">
    <property type="term" value="F:ATP binding"/>
    <property type="evidence" value="ECO:0007669"/>
    <property type="project" value="UniProtKB-UniRule"/>
</dbReference>
<evidence type="ECO:0000256" key="12">
    <source>
        <dbReference type="ARBA" id="ARBA00023306"/>
    </source>
</evidence>
<dbReference type="SUPFAM" id="SSF52540">
    <property type="entry name" value="P-loop containing nucleoside triphosphate hydrolases"/>
    <property type="match status" value="1"/>
</dbReference>
<feature type="transmembrane region" description="Helical" evidence="15">
    <location>
        <begin position="73"/>
        <end position="96"/>
    </location>
</feature>
<dbReference type="Gene3D" id="1.10.10.10">
    <property type="entry name" value="Winged helix-like DNA-binding domain superfamily/Winged helix DNA-binding domain"/>
    <property type="match status" value="1"/>
</dbReference>
<dbReference type="InterPro" id="IPR003593">
    <property type="entry name" value="AAA+_ATPase"/>
</dbReference>
<keyword evidence="3" id="KW-1003">Cell membrane</keyword>
<dbReference type="InterPro" id="IPR041027">
    <property type="entry name" value="FtsK_alpha"/>
</dbReference>
<dbReference type="Gene3D" id="3.30.980.40">
    <property type="match status" value="1"/>
</dbReference>
<evidence type="ECO:0000256" key="3">
    <source>
        <dbReference type="ARBA" id="ARBA00022475"/>
    </source>
</evidence>
<evidence type="ECO:0000256" key="8">
    <source>
        <dbReference type="ARBA" id="ARBA00022840"/>
    </source>
</evidence>